<protein>
    <submittedName>
        <fullName evidence="1">RNA-binding protein</fullName>
    </submittedName>
</protein>
<dbReference type="EMBL" id="NTFS01000148">
    <property type="protein sequence ID" value="PAX53366.1"/>
    <property type="molecule type" value="Genomic_DNA"/>
</dbReference>
<evidence type="ECO:0000313" key="2">
    <source>
        <dbReference type="Proteomes" id="UP000218238"/>
    </source>
</evidence>
<dbReference type="OrthoDB" id="511752at2"/>
<sequence>MSLKSVNDVLTILKAKAVIQEPPVNALLRDWHEIVGDVLALQTRPLSIQRHLLRVATSSAAWAQNLTFERQSLLIKVNQRLAIPVVNIHFSTAGWHISPIREKKPELASQTQHPSYLGESINIISAIATDVSEVGLDKTTTRKKAFDAWASAVKVRSHKLPLCPQCQCPTPPGELQRWDVCALCAAKRF</sequence>
<evidence type="ECO:0000313" key="1">
    <source>
        <dbReference type="EMBL" id="PAX53366.1"/>
    </source>
</evidence>
<dbReference type="AlphaFoldDB" id="A0A2A2TI56"/>
<gene>
    <name evidence="1" type="ORF">CK510_14405</name>
</gene>
<reference evidence="1 2" key="1">
    <citation type="submission" date="2017-08" db="EMBL/GenBank/DDBJ databases">
        <title>Draft genome sequence of filamentous cyanobacterium Calothrix elsteri CCALA 953.</title>
        <authorList>
            <person name="Gagunashvili A.N."/>
            <person name="Elster J."/>
            <person name="Andresson O.S."/>
        </authorList>
    </citation>
    <scope>NUCLEOTIDE SEQUENCE [LARGE SCALE GENOMIC DNA]</scope>
    <source>
        <strain evidence="1 2">CCALA 953</strain>
    </source>
</reference>
<comment type="caution">
    <text evidence="1">The sequence shown here is derived from an EMBL/GenBank/DDBJ whole genome shotgun (WGS) entry which is preliminary data.</text>
</comment>
<accession>A0A2A2TI56</accession>
<dbReference type="Pfam" id="PF05258">
    <property type="entry name" value="DciA"/>
    <property type="match status" value="1"/>
</dbReference>
<keyword evidence="2" id="KW-1185">Reference proteome</keyword>
<dbReference type="Proteomes" id="UP000218238">
    <property type="component" value="Unassembled WGS sequence"/>
</dbReference>
<organism evidence="1 2">
    <name type="scientific">Brunnivagina elsteri CCALA 953</name>
    <dbReference type="NCBI Taxonomy" id="987040"/>
    <lineage>
        <taxon>Bacteria</taxon>
        <taxon>Bacillati</taxon>
        <taxon>Cyanobacteriota</taxon>
        <taxon>Cyanophyceae</taxon>
        <taxon>Nostocales</taxon>
        <taxon>Calotrichaceae</taxon>
        <taxon>Brunnivagina</taxon>
    </lineage>
</organism>
<name>A0A2A2TI56_9CYAN</name>
<proteinExistence type="predicted"/>
<dbReference type="PANTHER" id="PTHR36456">
    <property type="entry name" value="UPF0232 PROTEIN SCO3875"/>
    <property type="match status" value="1"/>
</dbReference>
<dbReference type="PANTHER" id="PTHR36456:SF1">
    <property type="entry name" value="UPF0232 PROTEIN SCO3875"/>
    <property type="match status" value="1"/>
</dbReference>
<dbReference type="InterPro" id="IPR007922">
    <property type="entry name" value="DciA-like"/>
</dbReference>
<dbReference type="RefSeq" id="WP_095722358.1">
    <property type="nucleotide sequence ID" value="NZ_NTFS01000148.1"/>
</dbReference>